<comment type="caution">
    <text evidence="1">The sequence shown here is derived from an EMBL/GenBank/DDBJ whole genome shotgun (WGS) entry which is preliminary data.</text>
</comment>
<dbReference type="EMBL" id="JACU01000008">
    <property type="protein sequence ID" value="KMS52911.1"/>
    <property type="molecule type" value="Genomic_DNA"/>
</dbReference>
<proteinExistence type="predicted"/>
<gene>
    <name evidence="1" type="ORF">V474_23300</name>
</gene>
<evidence type="ECO:0000313" key="2">
    <source>
        <dbReference type="Proteomes" id="UP000052268"/>
    </source>
</evidence>
<sequence length="149" mass="15697">MIRVRVGNSAALRIGVPLMEHLRPFEDQIRAAEAVAAAVSSLMKMAKSGRSQQATNRFLDALAAVPFDSKISSLRLERAFLNIASYVAASPPGSDLEGVLIILSRLGVWASGVAGEIAAGTSQPHEIAQMLDQLAVAGEAASDLWLATE</sequence>
<evidence type="ECO:0000313" key="1">
    <source>
        <dbReference type="EMBL" id="KMS52911.1"/>
    </source>
</evidence>
<dbReference type="PATRIC" id="fig|1114963.3.peg.3503"/>
<protein>
    <submittedName>
        <fullName evidence="1">Uncharacterized protein</fullName>
    </submittedName>
</protein>
<reference evidence="1 2" key="1">
    <citation type="journal article" date="2015" name="G3 (Bethesda)">
        <title>Insights into Ongoing Evolution of the Hexachlorocyclohexane Catabolic Pathway from Comparative Genomics of Ten Sphingomonadaceae Strains.</title>
        <authorList>
            <person name="Pearce S.L."/>
            <person name="Oakeshott J.G."/>
            <person name="Pandey G."/>
        </authorList>
    </citation>
    <scope>NUCLEOTIDE SEQUENCE [LARGE SCALE GENOMIC DNA]</scope>
    <source>
        <strain evidence="1 2">LL02</strain>
    </source>
</reference>
<dbReference type="AlphaFoldDB" id="A0A0J7XLP5"/>
<accession>A0A0J7XLP5</accession>
<dbReference type="RefSeq" id="WP_148649438.1">
    <property type="nucleotide sequence ID" value="NZ_KQ130456.1"/>
</dbReference>
<dbReference type="Proteomes" id="UP000052268">
    <property type="component" value="Unassembled WGS sequence"/>
</dbReference>
<keyword evidence="2" id="KW-1185">Reference proteome</keyword>
<organism evidence="1 2">
    <name type="scientific">Novosphingobium barchaimii LL02</name>
    <dbReference type="NCBI Taxonomy" id="1114963"/>
    <lineage>
        <taxon>Bacteria</taxon>
        <taxon>Pseudomonadati</taxon>
        <taxon>Pseudomonadota</taxon>
        <taxon>Alphaproteobacteria</taxon>
        <taxon>Sphingomonadales</taxon>
        <taxon>Sphingomonadaceae</taxon>
        <taxon>Novosphingobium</taxon>
    </lineage>
</organism>
<name>A0A0J7XLP5_9SPHN</name>